<sequence length="198" mass="21893">MILLWMMYPNRGIIELIDVDEDITLKDVAAIAKDVKDDEIEENADVQGRQAESQAQLYQIDLEHADKVLSMQDEESEPVELQEVVEVVTTAKLITEVVTTASATITAADTLIPVATITATAPTLTVASSAARKRKEVGIRDPEEIATPSIIIHTEPKSKDKGKGIMLHEPKPLKKKTQIEHDEAYARELKAELNKNID</sequence>
<dbReference type="EMBL" id="BKCJ010002887">
    <property type="protein sequence ID" value="GEU51576.1"/>
    <property type="molecule type" value="Genomic_DNA"/>
</dbReference>
<accession>A0A6L2KQK1</accession>
<comment type="caution">
    <text evidence="2">The sequence shown here is derived from an EMBL/GenBank/DDBJ whole genome shotgun (WGS) entry which is preliminary data.</text>
</comment>
<dbReference type="AlphaFoldDB" id="A0A6L2KQK1"/>
<reference evidence="2" key="1">
    <citation type="journal article" date="2019" name="Sci. Rep.">
        <title>Draft genome of Tanacetum cinerariifolium, the natural source of mosquito coil.</title>
        <authorList>
            <person name="Yamashiro T."/>
            <person name="Shiraishi A."/>
            <person name="Satake H."/>
            <person name="Nakayama K."/>
        </authorList>
    </citation>
    <scope>NUCLEOTIDE SEQUENCE</scope>
</reference>
<proteinExistence type="predicted"/>
<organism evidence="2">
    <name type="scientific">Tanacetum cinerariifolium</name>
    <name type="common">Dalmatian daisy</name>
    <name type="synonym">Chrysanthemum cinerariifolium</name>
    <dbReference type="NCBI Taxonomy" id="118510"/>
    <lineage>
        <taxon>Eukaryota</taxon>
        <taxon>Viridiplantae</taxon>
        <taxon>Streptophyta</taxon>
        <taxon>Embryophyta</taxon>
        <taxon>Tracheophyta</taxon>
        <taxon>Spermatophyta</taxon>
        <taxon>Magnoliopsida</taxon>
        <taxon>eudicotyledons</taxon>
        <taxon>Gunneridae</taxon>
        <taxon>Pentapetalae</taxon>
        <taxon>asterids</taxon>
        <taxon>campanulids</taxon>
        <taxon>Asterales</taxon>
        <taxon>Asteraceae</taxon>
        <taxon>Asteroideae</taxon>
        <taxon>Anthemideae</taxon>
        <taxon>Anthemidinae</taxon>
        <taxon>Tanacetum</taxon>
    </lineage>
</organism>
<evidence type="ECO:0000313" key="3">
    <source>
        <dbReference type="EMBL" id="GEU90928.1"/>
    </source>
</evidence>
<evidence type="ECO:0000313" key="2">
    <source>
        <dbReference type="EMBL" id="GEU51576.1"/>
    </source>
</evidence>
<name>A0A6L2KQK1_TANCI</name>
<evidence type="ECO:0000256" key="1">
    <source>
        <dbReference type="SAM" id="MobiDB-lite"/>
    </source>
</evidence>
<dbReference type="EMBL" id="BKCJ010010292">
    <property type="protein sequence ID" value="GEU90928.1"/>
    <property type="molecule type" value="Genomic_DNA"/>
</dbReference>
<gene>
    <name evidence="2" type="ORF">Tci_023554</name>
    <name evidence="3" type="ORF">Tci_062906</name>
</gene>
<feature type="region of interest" description="Disordered" evidence="1">
    <location>
        <begin position="156"/>
        <end position="176"/>
    </location>
</feature>
<protein>
    <submittedName>
        <fullName evidence="2">Uncharacterized protein</fullName>
    </submittedName>
</protein>